<keyword evidence="2" id="KW-0472">Membrane</keyword>
<evidence type="ECO:0000313" key="4">
    <source>
        <dbReference type="EMBL" id="GAA5145125.1"/>
    </source>
</evidence>
<keyword evidence="2" id="KW-1133">Transmembrane helix</keyword>
<dbReference type="EMBL" id="BAABJP010000001">
    <property type="protein sequence ID" value="GAA5145125.1"/>
    <property type="molecule type" value="Genomic_DNA"/>
</dbReference>
<feature type="transmembrane region" description="Helical" evidence="2">
    <location>
        <begin position="85"/>
        <end position="105"/>
    </location>
</feature>
<accession>A0ABP9PHV4</accession>
<dbReference type="InterPro" id="IPR000620">
    <property type="entry name" value="EamA_dom"/>
</dbReference>
<keyword evidence="5" id="KW-1185">Reference proteome</keyword>
<organism evidence="4 5">
    <name type="scientific">Pseudonocardia eucalypti</name>
    <dbReference type="NCBI Taxonomy" id="648755"/>
    <lineage>
        <taxon>Bacteria</taxon>
        <taxon>Bacillati</taxon>
        <taxon>Actinomycetota</taxon>
        <taxon>Actinomycetes</taxon>
        <taxon>Pseudonocardiales</taxon>
        <taxon>Pseudonocardiaceae</taxon>
        <taxon>Pseudonocardia</taxon>
    </lineage>
</organism>
<gene>
    <name evidence="4" type="ORF">GCM10023321_02530</name>
</gene>
<dbReference type="Proteomes" id="UP001428817">
    <property type="component" value="Unassembled WGS sequence"/>
</dbReference>
<reference evidence="5" key="1">
    <citation type="journal article" date="2019" name="Int. J. Syst. Evol. Microbiol.">
        <title>The Global Catalogue of Microorganisms (GCM) 10K type strain sequencing project: providing services to taxonomists for standard genome sequencing and annotation.</title>
        <authorList>
            <consortium name="The Broad Institute Genomics Platform"/>
            <consortium name="The Broad Institute Genome Sequencing Center for Infectious Disease"/>
            <person name="Wu L."/>
            <person name="Ma J."/>
        </authorList>
    </citation>
    <scope>NUCLEOTIDE SEQUENCE [LARGE SCALE GENOMIC DNA]</scope>
    <source>
        <strain evidence="5">JCM 18303</strain>
    </source>
</reference>
<feature type="transmembrane region" description="Helical" evidence="2">
    <location>
        <begin position="111"/>
        <end position="131"/>
    </location>
</feature>
<feature type="transmembrane region" description="Helical" evidence="2">
    <location>
        <begin position="27"/>
        <end position="50"/>
    </location>
</feature>
<comment type="similarity">
    <text evidence="1">Belongs to the EamA transporter family.</text>
</comment>
<keyword evidence="2" id="KW-0812">Transmembrane</keyword>
<dbReference type="RefSeq" id="WP_345702528.1">
    <property type="nucleotide sequence ID" value="NZ_BAABJP010000001.1"/>
</dbReference>
<evidence type="ECO:0000256" key="2">
    <source>
        <dbReference type="SAM" id="Phobius"/>
    </source>
</evidence>
<feature type="transmembrane region" description="Helical" evidence="2">
    <location>
        <begin position="212"/>
        <end position="232"/>
    </location>
</feature>
<dbReference type="InterPro" id="IPR037185">
    <property type="entry name" value="EmrE-like"/>
</dbReference>
<evidence type="ECO:0000256" key="1">
    <source>
        <dbReference type="ARBA" id="ARBA00007362"/>
    </source>
</evidence>
<protein>
    <submittedName>
        <fullName evidence="4">DMT family transporter</fullName>
    </submittedName>
</protein>
<evidence type="ECO:0000313" key="5">
    <source>
        <dbReference type="Proteomes" id="UP001428817"/>
    </source>
</evidence>
<sequence>MLAGVAAMTFGVADFLGGSAARRVPSVVVAVLAQVAGLILLLTVLFALPSALVPAALLWGALAGAAGGAGIPLLYRALAAGPMNVVAPLVALTSSVLPVLVGTLLGERPSATAWAGIALAVVAGVVVGMTAPEPVSERSTRGALAGITLALVSGVCFGGFYTLVAQAPAEGGLWPVTVARMTGTVLAVLVLLAALRGGGLTVGALRPNAGAWRLAAACGALDAAANALYLLAVQQGQLAVMGALMGMYPASTVLLARWLDGEKIAPLQRVGLVLAIPALLMVGAG</sequence>
<feature type="transmembrane region" description="Helical" evidence="2">
    <location>
        <begin position="143"/>
        <end position="164"/>
    </location>
</feature>
<dbReference type="Pfam" id="PF00892">
    <property type="entry name" value="EamA"/>
    <property type="match status" value="1"/>
</dbReference>
<feature type="transmembrane region" description="Helical" evidence="2">
    <location>
        <begin position="238"/>
        <end position="259"/>
    </location>
</feature>
<feature type="transmembrane region" description="Helical" evidence="2">
    <location>
        <begin position="56"/>
        <end position="78"/>
    </location>
</feature>
<proteinExistence type="inferred from homology"/>
<comment type="caution">
    <text evidence="4">The sequence shown here is derived from an EMBL/GenBank/DDBJ whole genome shotgun (WGS) entry which is preliminary data.</text>
</comment>
<feature type="domain" description="EamA" evidence="3">
    <location>
        <begin position="145"/>
        <end position="282"/>
    </location>
</feature>
<evidence type="ECO:0000259" key="3">
    <source>
        <dbReference type="Pfam" id="PF00892"/>
    </source>
</evidence>
<feature type="transmembrane region" description="Helical" evidence="2">
    <location>
        <begin position="184"/>
        <end position="205"/>
    </location>
</feature>
<dbReference type="SUPFAM" id="SSF103481">
    <property type="entry name" value="Multidrug resistance efflux transporter EmrE"/>
    <property type="match status" value="2"/>
</dbReference>
<name>A0ABP9PHV4_9PSEU</name>